<feature type="domain" description="ATPase dynein-related AAA" evidence="4">
    <location>
        <begin position="35"/>
        <end position="168"/>
    </location>
</feature>
<dbReference type="EMBL" id="LT670817">
    <property type="protein sequence ID" value="SHG59136.1"/>
    <property type="molecule type" value="Genomic_DNA"/>
</dbReference>
<evidence type="ECO:0000313" key="6">
    <source>
        <dbReference type="EMBL" id="SHG59136.1"/>
    </source>
</evidence>
<name>A0A1M5L2C3_9BRAD</name>
<evidence type="ECO:0000259" key="5">
    <source>
        <dbReference type="Pfam" id="PF08406"/>
    </source>
</evidence>
<dbReference type="OrthoDB" id="9808317at2"/>
<dbReference type="GO" id="GO:0016887">
    <property type="term" value="F:ATP hydrolysis activity"/>
    <property type="evidence" value="ECO:0007669"/>
    <property type="project" value="InterPro"/>
</dbReference>
<dbReference type="InterPro" id="IPR027417">
    <property type="entry name" value="P-loop_NTPase"/>
</dbReference>
<evidence type="ECO:0000256" key="2">
    <source>
        <dbReference type="ARBA" id="ARBA00022741"/>
    </source>
</evidence>
<sequence length="266" mass="29625">MTNLDDYRIREQPYYKLVGTEIALFEAAHQVRMPMMLKGPTGCGKTRFIEFMAWRLKKPLITVACHEDMTASDLVGRFLLDANGTVWHDGPLTNAVRYGAICYLDEIVEARQDTTVVIHPLTDDRRILPLEKKNELVRAHPDFHLVISYNPGYQSVLKDLKESTKQRFGAIDFHYPAADIETEIVAHEAGIATAAARTLVEIGIRSRNLRGHGLDEGASTRMLIHAGRLVAKDVSFNAACDAALVLPITDDPDMREALKDAIAACI</sequence>
<dbReference type="Gene3D" id="3.40.50.300">
    <property type="entry name" value="P-loop containing nucleotide triphosphate hydrolases"/>
    <property type="match status" value="1"/>
</dbReference>
<accession>A0A1M5L2C3</accession>
<evidence type="ECO:0000256" key="1">
    <source>
        <dbReference type="ARBA" id="ARBA00009417"/>
    </source>
</evidence>
<dbReference type="AlphaFoldDB" id="A0A1M5L2C3"/>
<organism evidence="6 7">
    <name type="scientific">Bradyrhizobium erythrophlei</name>
    <dbReference type="NCBI Taxonomy" id="1437360"/>
    <lineage>
        <taxon>Bacteria</taxon>
        <taxon>Pseudomonadati</taxon>
        <taxon>Pseudomonadota</taxon>
        <taxon>Alphaproteobacteria</taxon>
        <taxon>Hyphomicrobiales</taxon>
        <taxon>Nitrobacteraceae</taxon>
        <taxon>Bradyrhizobium</taxon>
    </lineage>
</organism>
<proteinExistence type="inferred from homology"/>
<comment type="similarity">
    <text evidence="1">Belongs to the CbbQ/NirQ/NorQ/GpvN family.</text>
</comment>
<dbReference type="Pfam" id="PF07728">
    <property type="entry name" value="AAA_5"/>
    <property type="match status" value="1"/>
</dbReference>
<evidence type="ECO:0000259" key="4">
    <source>
        <dbReference type="Pfam" id="PF07728"/>
    </source>
</evidence>
<dbReference type="RefSeq" id="WP_079601119.1">
    <property type="nucleotide sequence ID" value="NZ_LT670817.1"/>
</dbReference>
<keyword evidence="3" id="KW-0067">ATP-binding</keyword>
<dbReference type="SUPFAM" id="SSF52540">
    <property type="entry name" value="P-loop containing nucleoside triphosphate hydrolases"/>
    <property type="match status" value="1"/>
</dbReference>
<dbReference type="Proteomes" id="UP000189796">
    <property type="component" value="Chromosome I"/>
</dbReference>
<dbReference type="InterPro" id="IPR011704">
    <property type="entry name" value="ATPase_dyneun-rel_AAA"/>
</dbReference>
<evidence type="ECO:0000313" key="7">
    <source>
        <dbReference type="Proteomes" id="UP000189796"/>
    </source>
</evidence>
<dbReference type="InterPro" id="IPR050764">
    <property type="entry name" value="CbbQ/NirQ/NorQ/GpvN"/>
</dbReference>
<keyword evidence="2" id="KW-0547">Nucleotide-binding</keyword>
<evidence type="ECO:0000256" key="3">
    <source>
        <dbReference type="ARBA" id="ARBA00022840"/>
    </source>
</evidence>
<dbReference type="PANTHER" id="PTHR42759:SF7">
    <property type="entry name" value="DENITRIFICATION REGULATORY PROTEIN NIRQ"/>
    <property type="match status" value="1"/>
</dbReference>
<reference evidence="6 7" key="1">
    <citation type="submission" date="2016-11" db="EMBL/GenBank/DDBJ databases">
        <authorList>
            <person name="Jaros S."/>
            <person name="Januszkiewicz K."/>
            <person name="Wedrychowicz H."/>
        </authorList>
    </citation>
    <scope>NUCLEOTIDE SEQUENCE [LARGE SCALE GENOMIC DNA]</scope>
    <source>
        <strain evidence="6 7">GAS138</strain>
    </source>
</reference>
<dbReference type="InterPro" id="IPR013615">
    <property type="entry name" value="CbbQ_C"/>
</dbReference>
<dbReference type="PANTHER" id="PTHR42759">
    <property type="entry name" value="MOXR FAMILY PROTEIN"/>
    <property type="match status" value="1"/>
</dbReference>
<feature type="domain" description="CbbQ/NirQ/NorQ C-terminal" evidence="5">
    <location>
        <begin position="181"/>
        <end position="264"/>
    </location>
</feature>
<gene>
    <name evidence="6" type="ORF">SAMN05443248_2067</name>
</gene>
<dbReference type="Pfam" id="PF08406">
    <property type="entry name" value="CbbQ_C"/>
    <property type="match status" value="1"/>
</dbReference>
<protein>
    <submittedName>
        <fullName evidence="6">Nitric oxide reductase NorQ protein</fullName>
    </submittedName>
</protein>
<dbReference type="GO" id="GO:0005524">
    <property type="term" value="F:ATP binding"/>
    <property type="evidence" value="ECO:0007669"/>
    <property type="project" value="UniProtKB-KW"/>
</dbReference>